<sequence length="404" mass="44030">MRSGLAPPASSVPGSLKQVDLWRKNTSDDASETWLRKLVGRRRDIGITRIGSITRLDHVGVPIVQVVRPLSLSNAVSQGKGLSWPEATASAMMEAIESWAGENIPCERLTLATAESLGTATRELYASCLVNEAPKDWAQLPIPWIEGWNLFNDEPALVPSALVDTVYTFPSSHPVMFPRTTTGLGAGRTMLQAIIQAGLEVLERDAIAKARRIPNFFDLNQTSLPDGHSEACGTLIDAVSNAGLLCGLWQAPAVHDLPVFWCHLMERGPPNELVPLPSEGFGCSWTHEDAAAKAILEACQARATAISGAREDLTRHHYPAIHDRSHLAEWREQLSAPWRLRVFPTGGPQPDASQVNRLPRVLHALRRAGAGAAVIVPLLSDQESEVHVVRLVAPPLRLDPRSRQ</sequence>
<dbReference type="EMBL" id="QQBB01000002">
    <property type="protein sequence ID" value="RDI60801.1"/>
    <property type="molecule type" value="Genomic_DNA"/>
</dbReference>
<dbReference type="RefSeq" id="WP_114769014.1">
    <property type="nucleotide sequence ID" value="NZ_QQBB01000002.1"/>
</dbReference>
<gene>
    <name evidence="2" type="ORF">DES45_102189</name>
</gene>
<comment type="caution">
    <text evidence="2">The sequence shown here is derived from an EMBL/GenBank/DDBJ whole genome shotgun (WGS) entry which is preliminary data.</text>
</comment>
<dbReference type="PANTHER" id="PTHR37809">
    <property type="entry name" value="RIBOSOMAL PROTEIN S12 METHYLTHIOTRANSFERASE ACCESSORY FACTOR YCAO"/>
    <property type="match status" value="1"/>
</dbReference>
<dbReference type="OrthoDB" id="109999at2"/>
<protein>
    <submittedName>
        <fullName evidence="2">Ribosomal protein S12 methylthiotransferase accessory factor</fullName>
    </submittedName>
</protein>
<dbReference type="AlphaFoldDB" id="A0A370HS88"/>
<reference evidence="2 3" key="1">
    <citation type="submission" date="2018-07" db="EMBL/GenBank/DDBJ databases">
        <title>Genomic Encyclopedia of Type Strains, Phase IV (KMG-IV): sequencing the most valuable type-strain genomes for metagenomic binning, comparative biology and taxonomic classification.</title>
        <authorList>
            <person name="Goeker M."/>
        </authorList>
    </citation>
    <scope>NUCLEOTIDE SEQUENCE [LARGE SCALE GENOMIC DNA]</scope>
    <source>
        <strain evidence="2 3">DSM 14364</strain>
    </source>
</reference>
<name>A0A370HS88_9HYPH</name>
<keyword evidence="2" id="KW-0808">Transferase</keyword>
<evidence type="ECO:0000313" key="2">
    <source>
        <dbReference type="EMBL" id="RDI60801.1"/>
    </source>
</evidence>
<keyword evidence="2" id="KW-0687">Ribonucleoprotein</keyword>
<keyword evidence="2" id="KW-0689">Ribosomal protein</keyword>
<dbReference type="GO" id="GO:0016740">
    <property type="term" value="F:transferase activity"/>
    <property type="evidence" value="ECO:0007669"/>
    <property type="project" value="UniProtKB-KW"/>
</dbReference>
<evidence type="ECO:0000313" key="3">
    <source>
        <dbReference type="Proteomes" id="UP000254925"/>
    </source>
</evidence>
<proteinExistence type="predicted"/>
<dbReference type="PROSITE" id="PS51664">
    <property type="entry name" value="YCAO"/>
    <property type="match status" value="1"/>
</dbReference>
<accession>A0A370HS88</accession>
<dbReference type="GO" id="GO:0005840">
    <property type="term" value="C:ribosome"/>
    <property type="evidence" value="ECO:0007669"/>
    <property type="project" value="UniProtKB-KW"/>
</dbReference>
<evidence type="ECO:0000259" key="1">
    <source>
        <dbReference type="PROSITE" id="PS51664"/>
    </source>
</evidence>
<dbReference type="Proteomes" id="UP000254925">
    <property type="component" value="Unassembled WGS sequence"/>
</dbReference>
<dbReference type="Gene3D" id="3.30.1330.230">
    <property type="match status" value="1"/>
</dbReference>
<feature type="domain" description="YcaO" evidence="1">
    <location>
        <begin position="79"/>
        <end position="404"/>
    </location>
</feature>
<organism evidence="2 3">
    <name type="scientific">Microvirga subterranea</name>
    <dbReference type="NCBI Taxonomy" id="186651"/>
    <lineage>
        <taxon>Bacteria</taxon>
        <taxon>Pseudomonadati</taxon>
        <taxon>Pseudomonadota</taxon>
        <taxon>Alphaproteobacteria</taxon>
        <taxon>Hyphomicrobiales</taxon>
        <taxon>Methylobacteriaceae</taxon>
        <taxon>Microvirga</taxon>
    </lineage>
</organism>
<dbReference type="NCBIfam" id="TIGR00702">
    <property type="entry name" value="YcaO-type kinase domain"/>
    <property type="match status" value="1"/>
</dbReference>
<keyword evidence="3" id="KW-1185">Reference proteome</keyword>
<dbReference type="PANTHER" id="PTHR37809:SF1">
    <property type="entry name" value="RIBOSOMAL PROTEIN S12 METHYLTHIOTRANSFERASE ACCESSORY FACTOR YCAO"/>
    <property type="match status" value="1"/>
</dbReference>
<dbReference type="InterPro" id="IPR003776">
    <property type="entry name" value="YcaO-like_dom"/>
</dbReference>
<dbReference type="Pfam" id="PF02624">
    <property type="entry name" value="YcaO"/>
    <property type="match status" value="1"/>
</dbReference>